<keyword evidence="4" id="KW-0067">ATP-binding</keyword>
<dbReference type="SMART" id="SM00490">
    <property type="entry name" value="HELICc"/>
    <property type="match status" value="1"/>
</dbReference>
<dbReference type="InterPro" id="IPR007502">
    <property type="entry name" value="Helicase-assoc_dom"/>
</dbReference>
<dbReference type="SMART" id="SM00487">
    <property type="entry name" value="DEXDc"/>
    <property type="match status" value="1"/>
</dbReference>
<dbReference type="Pfam" id="PF21010">
    <property type="entry name" value="HA2_C"/>
    <property type="match status" value="1"/>
</dbReference>
<dbReference type="Gene3D" id="1.20.120.1080">
    <property type="match status" value="1"/>
</dbReference>
<sequence>MDKKFKKSKRYKRRSSSSESGHEYHEKKYKRNKEKSKQRPDKLNSSTSHHHQPSTSNVHTDNKFTFELYKYEFNKVFFRNSNLISDIDDFWLFLKKYEKIQEKAKLNQKSREDKIPLNLETYDKTLLVNLRLSSKESELFARLPPSISRDQFKDFYSVLLLYLDFKHKERFLKLKKLRDLQANLPVYHFRDEIVTTIAKERVVIIAGDTGCGKSTQVPQYLLKSGYTSIACTQPRRIACISLSKRVAFETLNEYTKEIGYQIRFEKNRNQETKILFITEGLLLRQISGSGTLNDYDVVVLDEVHERHLHGDFLLGIVKCLLFQKSDLKVILMSATININLFSDYFGDNAAVIQVPGRLHPINLHYRPILIEEKLSKNERLNPAPYIQIMQLIDEKYPKDERGDLLIFLSGMSEITSIIDAAHQYNEKTQRWIILPLHSTLSLTDQDKVFDYPPDGIRKCIVSTNIAETSITIDGIRFVVDSGKVKEMSYDPVCKMQRLKEFWISQASAEQRKGRAGRTGPGVCFRIYSEEDFSAMAPYTTPEIQRVPLDSLLLQMIAMGLPDARKFPFIEPPPQDSIENAILTLKHHAALTDNEKITNMGELLAKLPVDISLGKMLITGTLFHQIEPVLSLAAVLSVQNPFTNRAYRDSDCQTLIKELESDHGDPLTLLNAFREWLEVKQRERGASKKWCRKRGLEEQRFYEMTKLRSQFKELLQDCGLLNLNAPLTELSSAERALRHGEVKLLKSMKRSIQNESPRKKRLLKMDTWTIDDEEDKTIDIRDVDFRLKNDTSQIQNLLSGSTACSYTDLTILKIILSSGLYPQVAIPDEFNHSKTVGEMFFHTESKPFVALHPMSFFANNSKVIQLDEGDIIDGPKKFPQSNKHQILFYMSLLETAKPYLVNSLRMPAAQTLLLFCQQLHTNCNFTKIVCDSWLEIQFSLSEAAENLIQKVVKLRSKWELLLKLRLEEKESATTEKSLTQELISLMNSQINYSLRRLVAGHLKTIYLGPENSENIFTGTNPFCPEFKIKANERLGGIYLTPYMTFNCLVDSELDLITWSCSHCGLTAALNSLEKLQHLYQCQPESISLGDAASFTDEQPKKPNSEAYSCDTCKKVLYLTPIEILKHKRQHVL</sequence>
<evidence type="ECO:0000256" key="2">
    <source>
        <dbReference type="ARBA" id="ARBA00022801"/>
    </source>
</evidence>
<name>A0A1B6D6A9_9HEMI</name>
<dbReference type="FunFam" id="3.40.50.300:FF:000540">
    <property type="entry name" value="probable ATP-dependent RNA helicase DHX34"/>
    <property type="match status" value="1"/>
</dbReference>
<feature type="domain" description="Helicase C-terminal" evidence="7">
    <location>
        <begin position="391"/>
        <end position="559"/>
    </location>
</feature>
<dbReference type="PROSITE" id="PS51194">
    <property type="entry name" value="HELICASE_CTER"/>
    <property type="match status" value="1"/>
</dbReference>
<dbReference type="Gene3D" id="3.40.50.300">
    <property type="entry name" value="P-loop containing nucleotide triphosphate hydrolases"/>
    <property type="match status" value="2"/>
</dbReference>
<evidence type="ECO:0000313" key="9">
    <source>
        <dbReference type="EMBL" id="JAS22534.1"/>
    </source>
</evidence>
<dbReference type="InterPro" id="IPR001650">
    <property type="entry name" value="Helicase_C-like"/>
</dbReference>
<proteinExistence type="predicted"/>
<accession>A0A1B6D6A9</accession>
<dbReference type="InterPro" id="IPR011709">
    <property type="entry name" value="DEAD-box_helicase_OB_fold"/>
</dbReference>
<dbReference type="CDD" id="cd18791">
    <property type="entry name" value="SF2_C_RHA"/>
    <property type="match status" value="1"/>
</dbReference>
<dbReference type="GO" id="GO:0016787">
    <property type="term" value="F:hydrolase activity"/>
    <property type="evidence" value="ECO:0007669"/>
    <property type="project" value="UniProtKB-KW"/>
</dbReference>
<feature type="region of interest" description="Disordered" evidence="5">
    <location>
        <begin position="1"/>
        <end position="58"/>
    </location>
</feature>
<dbReference type="InterPro" id="IPR011545">
    <property type="entry name" value="DEAD/DEAH_box_helicase_dom"/>
</dbReference>
<evidence type="ECO:0000256" key="4">
    <source>
        <dbReference type="ARBA" id="ARBA00022840"/>
    </source>
</evidence>
<reference evidence="8" key="1">
    <citation type="submission" date="2015-12" db="EMBL/GenBank/DDBJ databases">
        <title>De novo transcriptome assembly of four potential Pierce s Disease insect vectors from Arizona vineyards.</title>
        <authorList>
            <person name="Tassone E.E."/>
        </authorList>
    </citation>
    <scope>NUCLEOTIDE SEQUENCE</scope>
</reference>
<evidence type="ECO:0000256" key="5">
    <source>
        <dbReference type="SAM" id="MobiDB-lite"/>
    </source>
</evidence>
<dbReference type="PANTHER" id="PTHR18934">
    <property type="entry name" value="ATP-DEPENDENT RNA HELICASE"/>
    <property type="match status" value="1"/>
</dbReference>
<evidence type="ECO:0000256" key="3">
    <source>
        <dbReference type="ARBA" id="ARBA00022806"/>
    </source>
</evidence>
<keyword evidence="1" id="KW-0547">Nucleotide-binding</keyword>
<dbReference type="Pfam" id="PF00271">
    <property type="entry name" value="Helicase_C"/>
    <property type="match status" value="1"/>
</dbReference>
<dbReference type="GO" id="GO:0004386">
    <property type="term" value="F:helicase activity"/>
    <property type="evidence" value="ECO:0007669"/>
    <property type="project" value="UniProtKB-KW"/>
</dbReference>
<feature type="domain" description="Helicase ATP-binding" evidence="6">
    <location>
        <begin position="194"/>
        <end position="354"/>
    </location>
</feature>
<evidence type="ECO:0000313" key="8">
    <source>
        <dbReference type="EMBL" id="JAS21224.1"/>
    </source>
</evidence>
<dbReference type="Pfam" id="PF00270">
    <property type="entry name" value="DEAD"/>
    <property type="match status" value="1"/>
</dbReference>
<dbReference type="PANTHER" id="PTHR18934:SF221">
    <property type="entry name" value="ATP-DEPENDENT RNA HELICASE DHX34-RELATED"/>
    <property type="match status" value="1"/>
</dbReference>
<dbReference type="GO" id="GO:0003723">
    <property type="term" value="F:RNA binding"/>
    <property type="evidence" value="ECO:0007669"/>
    <property type="project" value="TreeGrafter"/>
</dbReference>
<keyword evidence="3" id="KW-0347">Helicase</keyword>
<dbReference type="Pfam" id="PF24485">
    <property type="entry name" value="zf-C2H2_DHX34"/>
    <property type="match status" value="1"/>
</dbReference>
<dbReference type="SUPFAM" id="SSF52540">
    <property type="entry name" value="P-loop containing nucleoside triphosphate hydrolases"/>
    <property type="match status" value="1"/>
</dbReference>
<evidence type="ECO:0000256" key="1">
    <source>
        <dbReference type="ARBA" id="ARBA00022741"/>
    </source>
</evidence>
<feature type="compositionally biased region" description="Basic residues" evidence="5">
    <location>
        <begin position="1"/>
        <end position="15"/>
    </location>
</feature>
<dbReference type="AlphaFoldDB" id="A0A1B6D6A9"/>
<dbReference type="InterPro" id="IPR027417">
    <property type="entry name" value="P-loop_NTPase"/>
</dbReference>
<dbReference type="PROSITE" id="PS51192">
    <property type="entry name" value="HELICASE_ATP_BIND_1"/>
    <property type="match status" value="1"/>
</dbReference>
<dbReference type="InterPro" id="IPR014001">
    <property type="entry name" value="Helicase_ATP-bd"/>
</dbReference>
<dbReference type="SMART" id="SM00847">
    <property type="entry name" value="HA2"/>
    <property type="match status" value="1"/>
</dbReference>
<organism evidence="8">
    <name type="scientific">Clastoptera arizonana</name>
    <name type="common">Arizona spittle bug</name>
    <dbReference type="NCBI Taxonomy" id="38151"/>
    <lineage>
        <taxon>Eukaryota</taxon>
        <taxon>Metazoa</taxon>
        <taxon>Ecdysozoa</taxon>
        <taxon>Arthropoda</taxon>
        <taxon>Hexapoda</taxon>
        <taxon>Insecta</taxon>
        <taxon>Pterygota</taxon>
        <taxon>Neoptera</taxon>
        <taxon>Paraneoptera</taxon>
        <taxon>Hemiptera</taxon>
        <taxon>Auchenorrhyncha</taxon>
        <taxon>Cercopoidea</taxon>
        <taxon>Clastopteridae</taxon>
        <taxon>Clastoptera</taxon>
    </lineage>
</organism>
<evidence type="ECO:0000259" key="7">
    <source>
        <dbReference type="PROSITE" id="PS51194"/>
    </source>
</evidence>
<evidence type="ECO:0008006" key="10">
    <source>
        <dbReference type="Google" id="ProtNLM"/>
    </source>
</evidence>
<dbReference type="InterPro" id="IPR056382">
    <property type="entry name" value="DHX34_Znf-C2H2"/>
</dbReference>
<dbReference type="FunFam" id="1.20.120.1080:FF:000005">
    <property type="entry name" value="ATP-dependent helicase HrpA"/>
    <property type="match status" value="1"/>
</dbReference>
<dbReference type="EMBL" id="GEDC01014764">
    <property type="protein sequence ID" value="JAS22534.1"/>
    <property type="molecule type" value="Transcribed_RNA"/>
</dbReference>
<protein>
    <recommendedName>
        <fullName evidence="10">RNA helicase</fullName>
    </recommendedName>
</protein>
<evidence type="ECO:0000259" key="6">
    <source>
        <dbReference type="PROSITE" id="PS51192"/>
    </source>
</evidence>
<dbReference type="EMBL" id="GEDC01016074">
    <property type="protein sequence ID" value="JAS21224.1"/>
    <property type="molecule type" value="Transcribed_RNA"/>
</dbReference>
<keyword evidence="2" id="KW-0378">Hydrolase</keyword>
<dbReference type="GO" id="GO:0005524">
    <property type="term" value="F:ATP binding"/>
    <property type="evidence" value="ECO:0007669"/>
    <property type="project" value="UniProtKB-KW"/>
</dbReference>
<gene>
    <name evidence="8" type="ORF">g.18943</name>
    <name evidence="9" type="ORF">g.18944</name>
</gene>
<dbReference type="Pfam" id="PF07717">
    <property type="entry name" value="OB_NTP_bind"/>
    <property type="match status" value="1"/>
</dbReference>
<dbReference type="FunFam" id="3.40.50.300:FF:000725">
    <property type="entry name" value="probable ATP-dependent RNA helicase DHX34"/>
    <property type="match status" value="1"/>
</dbReference>